<sequence>MANTRPPRALPGTPTKVTLAPGTPLYRLHSARRSGTEFNPVPTHCLYGGGRFDATRCDPYGYLYAGLTAEAAVCESLLRSVPFDVDGSPRLVPRAAVRGRRLSYLRLAAEVELVSLVTGRDLAGVAQDSWLVQAEAAEYPFTRDWGHWIREHTDSWAQGFLWPSKREPGDRVLVLFGDRCLPEAIEEAPVTPVDLDTVEGRRWLDALLEPYHARLAP</sequence>
<proteinExistence type="predicted"/>
<keyword evidence="3" id="KW-1185">Reference proteome</keyword>
<dbReference type="EMBL" id="BAAATR010000010">
    <property type="protein sequence ID" value="GAA2244667.1"/>
    <property type="molecule type" value="Genomic_DNA"/>
</dbReference>
<reference evidence="3" key="1">
    <citation type="journal article" date="2019" name="Int. J. Syst. Evol. Microbiol.">
        <title>The Global Catalogue of Microorganisms (GCM) 10K type strain sequencing project: providing services to taxonomists for standard genome sequencing and annotation.</title>
        <authorList>
            <consortium name="The Broad Institute Genomics Platform"/>
            <consortium name="The Broad Institute Genome Sequencing Center for Infectious Disease"/>
            <person name="Wu L."/>
            <person name="Ma J."/>
        </authorList>
    </citation>
    <scope>NUCLEOTIDE SEQUENCE [LARGE SCALE GENOMIC DNA]</scope>
    <source>
        <strain evidence="3">JCM 7356</strain>
    </source>
</reference>
<dbReference type="SMART" id="SM00953">
    <property type="entry name" value="RES"/>
    <property type="match status" value="1"/>
</dbReference>
<name>A0ABP5QUB1_9ACTN</name>
<feature type="domain" description="RES" evidence="1">
    <location>
        <begin position="42"/>
        <end position="188"/>
    </location>
</feature>
<comment type="caution">
    <text evidence="2">The sequence shown here is derived from an EMBL/GenBank/DDBJ whole genome shotgun (WGS) entry which is preliminary data.</text>
</comment>
<dbReference type="InterPro" id="IPR014914">
    <property type="entry name" value="RES_dom"/>
</dbReference>
<protein>
    <recommendedName>
        <fullName evidence="1">RES domain-containing protein</fullName>
    </recommendedName>
</protein>
<organism evidence="2 3">
    <name type="scientific">Kitasatospora cystarginea</name>
    <dbReference type="NCBI Taxonomy" id="58350"/>
    <lineage>
        <taxon>Bacteria</taxon>
        <taxon>Bacillati</taxon>
        <taxon>Actinomycetota</taxon>
        <taxon>Actinomycetes</taxon>
        <taxon>Kitasatosporales</taxon>
        <taxon>Streptomycetaceae</taxon>
        <taxon>Kitasatospora</taxon>
    </lineage>
</organism>
<evidence type="ECO:0000259" key="1">
    <source>
        <dbReference type="SMART" id="SM00953"/>
    </source>
</evidence>
<dbReference type="Proteomes" id="UP001500305">
    <property type="component" value="Unassembled WGS sequence"/>
</dbReference>
<evidence type="ECO:0000313" key="2">
    <source>
        <dbReference type="EMBL" id="GAA2244667.1"/>
    </source>
</evidence>
<gene>
    <name evidence="2" type="ORF">GCM10010430_28130</name>
</gene>
<accession>A0ABP5QUB1</accession>
<evidence type="ECO:0000313" key="3">
    <source>
        <dbReference type="Proteomes" id="UP001500305"/>
    </source>
</evidence>
<dbReference type="Pfam" id="PF08808">
    <property type="entry name" value="RES"/>
    <property type="match status" value="1"/>
</dbReference>
<dbReference type="RefSeq" id="WP_344636679.1">
    <property type="nucleotide sequence ID" value="NZ_BAAATR010000010.1"/>
</dbReference>